<reference evidence="1" key="1">
    <citation type="submission" date="2014-11" db="EMBL/GenBank/DDBJ databases">
        <authorList>
            <person name="Amaro Gonzalez C."/>
        </authorList>
    </citation>
    <scope>NUCLEOTIDE SEQUENCE</scope>
</reference>
<protein>
    <submittedName>
        <fullName evidence="1">Uncharacterized protein</fullName>
    </submittedName>
</protein>
<accession>A0A0E9UUT1</accession>
<evidence type="ECO:0000313" key="1">
    <source>
        <dbReference type="EMBL" id="JAH69506.1"/>
    </source>
</evidence>
<dbReference type="EMBL" id="GBXM01039071">
    <property type="protein sequence ID" value="JAH69506.1"/>
    <property type="molecule type" value="Transcribed_RNA"/>
</dbReference>
<sequence length="32" mass="3766">MQNVTLAMKSTAAFYSCYITINNHDRYGMFHH</sequence>
<proteinExistence type="predicted"/>
<dbReference type="AlphaFoldDB" id="A0A0E9UUT1"/>
<organism evidence="1">
    <name type="scientific">Anguilla anguilla</name>
    <name type="common">European freshwater eel</name>
    <name type="synonym">Muraena anguilla</name>
    <dbReference type="NCBI Taxonomy" id="7936"/>
    <lineage>
        <taxon>Eukaryota</taxon>
        <taxon>Metazoa</taxon>
        <taxon>Chordata</taxon>
        <taxon>Craniata</taxon>
        <taxon>Vertebrata</taxon>
        <taxon>Euteleostomi</taxon>
        <taxon>Actinopterygii</taxon>
        <taxon>Neopterygii</taxon>
        <taxon>Teleostei</taxon>
        <taxon>Anguilliformes</taxon>
        <taxon>Anguillidae</taxon>
        <taxon>Anguilla</taxon>
    </lineage>
</organism>
<name>A0A0E9UUT1_ANGAN</name>
<reference evidence="1" key="2">
    <citation type="journal article" date="2015" name="Fish Shellfish Immunol.">
        <title>Early steps in the European eel (Anguilla anguilla)-Vibrio vulnificus interaction in the gills: Role of the RtxA13 toxin.</title>
        <authorList>
            <person name="Callol A."/>
            <person name="Pajuelo D."/>
            <person name="Ebbesson L."/>
            <person name="Teles M."/>
            <person name="MacKenzie S."/>
            <person name="Amaro C."/>
        </authorList>
    </citation>
    <scope>NUCLEOTIDE SEQUENCE</scope>
</reference>